<dbReference type="EMBL" id="BSXT01003878">
    <property type="protein sequence ID" value="GMF55947.1"/>
    <property type="molecule type" value="Genomic_DNA"/>
</dbReference>
<dbReference type="OrthoDB" id="167438at2759"/>
<protein>
    <submittedName>
        <fullName evidence="2">Unnamed protein product</fullName>
    </submittedName>
</protein>
<feature type="region of interest" description="Disordered" evidence="1">
    <location>
        <begin position="88"/>
        <end position="148"/>
    </location>
</feature>
<dbReference type="Proteomes" id="UP001165121">
    <property type="component" value="Unassembled WGS sequence"/>
</dbReference>
<name>A0A9W6Y9A0_9STRA</name>
<comment type="caution">
    <text evidence="2">The sequence shown here is derived from an EMBL/GenBank/DDBJ whole genome shotgun (WGS) entry which is preliminary data.</text>
</comment>
<reference evidence="2" key="1">
    <citation type="submission" date="2023-04" db="EMBL/GenBank/DDBJ databases">
        <title>Phytophthora fragariaefolia NBRC 109709.</title>
        <authorList>
            <person name="Ichikawa N."/>
            <person name="Sato H."/>
            <person name="Tonouchi N."/>
        </authorList>
    </citation>
    <scope>NUCLEOTIDE SEQUENCE</scope>
    <source>
        <strain evidence="2">NBRC 109709</strain>
    </source>
</reference>
<keyword evidence="3" id="KW-1185">Reference proteome</keyword>
<feature type="compositionally biased region" description="Polar residues" evidence="1">
    <location>
        <begin position="92"/>
        <end position="107"/>
    </location>
</feature>
<evidence type="ECO:0000313" key="2">
    <source>
        <dbReference type="EMBL" id="GMF55947.1"/>
    </source>
</evidence>
<evidence type="ECO:0000256" key="1">
    <source>
        <dbReference type="SAM" id="MobiDB-lite"/>
    </source>
</evidence>
<accession>A0A9W6Y9A0</accession>
<gene>
    <name evidence="2" type="ORF">Pfra01_002364900</name>
</gene>
<organism evidence="2 3">
    <name type="scientific">Phytophthora fragariaefolia</name>
    <dbReference type="NCBI Taxonomy" id="1490495"/>
    <lineage>
        <taxon>Eukaryota</taxon>
        <taxon>Sar</taxon>
        <taxon>Stramenopiles</taxon>
        <taxon>Oomycota</taxon>
        <taxon>Peronosporomycetes</taxon>
        <taxon>Peronosporales</taxon>
        <taxon>Peronosporaceae</taxon>
        <taxon>Phytophthora</taxon>
    </lineage>
</organism>
<dbReference type="AlphaFoldDB" id="A0A9W6Y9A0"/>
<proteinExistence type="predicted"/>
<sequence>MDGDIPTMPAEFLRDLDMWLSQSSAVSPAMGRRSLDVAAANAAFSGLEAALLTPTAPGTGALRVDSFVAAMTDDSLLWAMGTGKDPIAEASGTASTSILTPPTSENSVEPLKPKRARKGRPPAAASTSAMEPAQKKGKTNKSTSQRQKEELAYLREKASELEVELDTLKKKNREALEEQQGELERMELGGEGGELSRATAARRLGEFGTLPQPEVSLWERIAKRQREEKGKAEVKNVKLREMVQSQMRLIWDQLQENNNSQFGGEIRKEKEMLDEMIRDVDLRYPDVDKVLEEHGLGESDPAVNVREDACMKYSPTDGMQLEYKEKKFMPFDYKTLDDVVWRAYREGKLKLEGSKLTIIKCTEEMLFNMFIIPLPRKGAGEKDLGSSVTLAVMKRFNEAQRVVYVWMSNTSVKHPQDGTSSPVLLVQKGYAVMEGATLPDGSDGCVTRSYTITIPTRSSQSSEVGAEQQQEQHREVGLLTELAFATYQQSRQSINQTLENMLLDEMMAKNAGSVPATPTADTNISF</sequence>
<evidence type="ECO:0000313" key="3">
    <source>
        <dbReference type="Proteomes" id="UP001165121"/>
    </source>
</evidence>